<protein>
    <submittedName>
        <fullName evidence="8">Peptidase</fullName>
    </submittedName>
</protein>
<feature type="transmembrane region" description="Helical" evidence="6">
    <location>
        <begin position="133"/>
        <end position="150"/>
    </location>
</feature>
<evidence type="ECO:0000256" key="2">
    <source>
        <dbReference type="ARBA" id="ARBA00022475"/>
    </source>
</evidence>
<keyword evidence="5 6" id="KW-0472">Membrane</keyword>
<keyword evidence="3 6" id="KW-0812">Transmembrane</keyword>
<keyword evidence="2" id="KW-1003">Cell membrane</keyword>
<dbReference type="InterPro" id="IPR000045">
    <property type="entry name" value="Prepilin_IV_endopep_pep"/>
</dbReference>
<proteinExistence type="predicted"/>
<dbReference type="Pfam" id="PF01478">
    <property type="entry name" value="Peptidase_A24"/>
    <property type="match status" value="1"/>
</dbReference>
<dbReference type="Proteomes" id="UP000732399">
    <property type="component" value="Unassembled WGS sequence"/>
</dbReference>
<evidence type="ECO:0000313" key="8">
    <source>
        <dbReference type="EMBL" id="NJR80220.1"/>
    </source>
</evidence>
<sequence length="159" mass="16730">MTWNILAWLLPAVMGALLLSAGIEDARTREIANAKNAAIALLAPLWWVAIGLDPWPGMAIQLSVAALAFAFFVGAFALGQMGGGDVKLIGALALWLTPANLISMLMVMAIVGGVLTAVFLIEHRVKGGGDRRAIEVPYGVAIAVAGLLCLREPLLNQFL</sequence>
<dbReference type="EMBL" id="JAAVJH010000014">
    <property type="protein sequence ID" value="NJR80220.1"/>
    <property type="molecule type" value="Genomic_DNA"/>
</dbReference>
<evidence type="ECO:0000259" key="7">
    <source>
        <dbReference type="Pfam" id="PF01478"/>
    </source>
</evidence>
<evidence type="ECO:0000256" key="3">
    <source>
        <dbReference type="ARBA" id="ARBA00022692"/>
    </source>
</evidence>
<feature type="domain" description="Prepilin type IV endopeptidase peptidase" evidence="7">
    <location>
        <begin position="13"/>
        <end position="116"/>
    </location>
</feature>
<comment type="subcellular location">
    <subcellularLocation>
        <location evidence="1">Cell membrane</location>
        <topology evidence="1">Multi-pass membrane protein</topology>
    </subcellularLocation>
</comment>
<evidence type="ECO:0000256" key="4">
    <source>
        <dbReference type="ARBA" id="ARBA00022989"/>
    </source>
</evidence>
<evidence type="ECO:0000256" key="6">
    <source>
        <dbReference type="SAM" id="Phobius"/>
    </source>
</evidence>
<dbReference type="PANTHER" id="PTHR36506">
    <property type="entry name" value="PREFLAGELLIN PEPTIDASE"/>
    <property type="match status" value="1"/>
</dbReference>
<evidence type="ECO:0000256" key="1">
    <source>
        <dbReference type="ARBA" id="ARBA00004651"/>
    </source>
</evidence>
<accession>A0ABX1CQJ6</accession>
<evidence type="ECO:0000313" key="9">
    <source>
        <dbReference type="Proteomes" id="UP000732399"/>
    </source>
</evidence>
<dbReference type="InterPro" id="IPR052218">
    <property type="entry name" value="Preflagellin_Peptidase"/>
</dbReference>
<feature type="transmembrane region" description="Helical" evidence="6">
    <location>
        <begin position="6"/>
        <end position="23"/>
    </location>
</feature>
<keyword evidence="4 6" id="KW-1133">Transmembrane helix</keyword>
<reference evidence="8 9" key="1">
    <citation type="submission" date="2020-03" db="EMBL/GenBank/DDBJ databases">
        <authorList>
            <person name="Wang L."/>
            <person name="He N."/>
            <person name="Li Y."/>
            <person name="Fang Y."/>
            <person name="Zhang F."/>
        </authorList>
    </citation>
    <scope>NUCLEOTIDE SEQUENCE [LARGE SCALE GENOMIC DNA]</scope>
    <source>
        <strain evidence="8 9">36D10-4-7</strain>
    </source>
</reference>
<feature type="transmembrane region" description="Helical" evidence="6">
    <location>
        <begin position="35"/>
        <end position="52"/>
    </location>
</feature>
<dbReference type="RefSeq" id="WP_168135773.1">
    <property type="nucleotide sequence ID" value="NZ_JAAVJH010000014.1"/>
</dbReference>
<organism evidence="8 9">
    <name type="scientific">Sphingomonas corticis</name>
    <dbReference type="NCBI Taxonomy" id="2722791"/>
    <lineage>
        <taxon>Bacteria</taxon>
        <taxon>Pseudomonadati</taxon>
        <taxon>Pseudomonadota</taxon>
        <taxon>Alphaproteobacteria</taxon>
        <taxon>Sphingomonadales</taxon>
        <taxon>Sphingomonadaceae</taxon>
        <taxon>Sphingomonas</taxon>
    </lineage>
</organism>
<feature type="transmembrane region" description="Helical" evidence="6">
    <location>
        <begin position="91"/>
        <end position="121"/>
    </location>
</feature>
<dbReference type="Gene3D" id="1.20.120.1220">
    <property type="match status" value="1"/>
</dbReference>
<name>A0ABX1CQJ6_9SPHN</name>
<feature type="transmembrane region" description="Helical" evidence="6">
    <location>
        <begin position="58"/>
        <end position="79"/>
    </location>
</feature>
<dbReference type="PANTHER" id="PTHR36506:SF1">
    <property type="entry name" value="PREFLAGELLIN PEPTIDASE"/>
    <property type="match status" value="1"/>
</dbReference>
<evidence type="ECO:0000256" key="5">
    <source>
        <dbReference type="ARBA" id="ARBA00023136"/>
    </source>
</evidence>
<comment type="caution">
    <text evidence="8">The sequence shown here is derived from an EMBL/GenBank/DDBJ whole genome shotgun (WGS) entry which is preliminary data.</text>
</comment>
<keyword evidence="9" id="KW-1185">Reference proteome</keyword>
<gene>
    <name evidence="8" type="ORF">HBH26_16690</name>
</gene>